<evidence type="ECO:0000313" key="3">
    <source>
        <dbReference type="EMBL" id="OGK17303.1"/>
    </source>
</evidence>
<evidence type="ECO:0000259" key="2">
    <source>
        <dbReference type="Pfam" id="PF00534"/>
    </source>
</evidence>
<organism evidence="3 4">
    <name type="scientific">Candidatus Roizmanbacteria bacterium RIFCSPHIGHO2_01_FULL_39_12c</name>
    <dbReference type="NCBI Taxonomy" id="1802031"/>
    <lineage>
        <taxon>Bacteria</taxon>
        <taxon>Candidatus Roizmaniibacteriota</taxon>
    </lineage>
</organism>
<dbReference type="EMBL" id="MFZG01000009">
    <property type="protein sequence ID" value="OGK17303.1"/>
    <property type="molecule type" value="Genomic_DNA"/>
</dbReference>
<dbReference type="SUPFAM" id="SSF53756">
    <property type="entry name" value="UDP-Glycosyltransferase/glycogen phosphorylase"/>
    <property type="match status" value="1"/>
</dbReference>
<dbReference type="PANTHER" id="PTHR46401">
    <property type="entry name" value="GLYCOSYLTRANSFERASE WBBK-RELATED"/>
    <property type="match status" value="1"/>
</dbReference>
<evidence type="ECO:0000313" key="4">
    <source>
        <dbReference type="Proteomes" id="UP000177208"/>
    </source>
</evidence>
<evidence type="ECO:0000256" key="1">
    <source>
        <dbReference type="ARBA" id="ARBA00022679"/>
    </source>
</evidence>
<keyword evidence="1" id="KW-0808">Transferase</keyword>
<gene>
    <name evidence="3" type="ORF">A2774_03820</name>
</gene>
<name>A0A1F7GEL5_9BACT</name>
<dbReference type="InterPro" id="IPR001296">
    <property type="entry name" value="Glyco_trans_1"/>
</dbReference>
<sequence length="369" mass="42180">MNIGIDISQIVYEGTGVSRFTRGLTNAILNLDKKNRWTFLFSSLRRKLDSEIESEISKKGHELIKWKIPLTLLAYLCYDWRLISKYLITHFAYLDKLDYFVTSDWVELPLKVKKTTVVHDLVFLRHPETVSPEIKTVQTKRLELVKRESQIIFADSNATKADLSDYLSIDKNRIFVNYPGVDVRQPTSDQINLTIKKYDLKKPFILTVGKLEPRKNLHRLIAATKQLNNEAIDLVIVGPKGWGKNNLKTEYSNIKFLGMVDDNDLYCLYSSCLLFIYPSLWEGFGFPVVEAMGLGAAVATSNTSSLKEIVGDAALLFNPQNTTEISQSLNTLLTDSKLRASLAKKGKKRSTDYSWKNYFNKFIKILTNK</sequence>
<dbReference type="Proteomes" id="UP000177208">
    <property type="component" value="Unassembled WGS sequence"/>
</dbReference>
<dbReference type="PANTHER" id="PTHR46401:SF2">
    <property type="entry name" value="GLYCOSYLTRANSFERASE WBBK-RELATED"/>
    <property type="match status" value="1"/>
</dbReference>
<feature type="domain" description="Glycosyl transferase family 1" evidence="2">
    <location>
        <begin position="199"/>
        <end position="349"/>
    </location>
</feature>
<dbReference type="AlphaFoldDB" id="A0A1F7GEL5"/>
<protein>
    <recommendedName>
        <fullName evidence="2">Glycosyl transferase family 1 domain-containing protein</fullName>
    </recommendedName>
</protein>
<reference evidence="3 4" key="1">
    <citation type="journal article" date="2016" name="Nat. Commun.">
        <title>Thousands of microbial genomes shed light on interconnected biogeochemical processes in an aquifer system.</title>
        <authorList>
            <person name="Anantharaman K."/>
            <person name="Brown C.T."/>
            <person name="Hug L.A."/>
            <person name="Sharon I."/>
            <person name="Castelle C.J."/>
            <person name="Probst A.J."/>
            <person name="Thomas B.C."/>
            <person name="Singh A."/>
            <person name="Wilkins M.J."/>
            <person name="Karaoz U."/>
            <person name="Brodie E.L."/>
            <person name="Williams K.H."/>
            <person name="Hubbard S.S."/>
            <person name="Banfield J.F."/>
        </authorList>
    </citation>
    <scope>NUCLEOTIDE SEQUENCE [LARGE SCALE GENOMIC DNA]</scope>
</reference>
<dbReference type="GO" id="GO:0016757">
    <property type="term" value="F:glycosyltransferase activity"/>
    <property type="evidence" value="ECO:0007669"/>
    <property type="project" value="InterPro"/>
</dbReference>
<dbReference type="Pfam" id="PF00534">
    <property type="entry name" value="Glycos_transf_1"/>
    <property type="match status" value="1"/>
</dbReference>
<dbReference type="Gene3D" id="3.40.50.2000">
    <property type="entry name" value="Glycogen Phosphorylase B"/>
    <property type="match status" value="2"/>
</dbReference>
<dbReference type="CDD" id="cd03809">
    <property type="entry name" value="GT4_MtfB-like"/>
    <property type="match status" value="1"/>
</dbReference>
<accession>A0A1F7GEL5</accession>
<proteinExistence type="predicted"/>
<comment type="caution">
    <text evidence="3">The sequence shown here is derived from an EMBL/GenBank/DDBJ whole genome shotgun (WGS) entry which is preliminary data.</text>
</comment>